<dbReference type="EMBL" id="KV019621">
    <property type="protein sequence ID" value="KZV15794.1"/>
    <property type="molecule type" value="Genomic_DNA"/>
</dbReference>
<evidence type="ECO:0000256" key="4">
    <source>
        <dbReference type="SAM" id="MobiDB-lite"/>
    </source>
</evidence>
<dbReference type="Pfam" id="PF08700">
    <property type="entry name" value="VPS51_Exo84_N"/>
    <property type="match status" value="1"/>
</dbReference>
<accession>A0A2Z7A2M7</accession>
<dbReference type="SUPFAM" id="SSF74788">
    <property type="entry name" value="Cullin repeat-like"/>
    <property type="match status" value="1"/>
</dbReference>
<dbReference type="InterPro" id="IPR033961">
    <property type="entry name" value="Exo84"/>
</dbReference>
<dbReference type="GO" id="GO:0006893">
    <property type="term" value="P:Golgi to plasma membrane transport"/>
    <property type="evidence" value="ECO:0007669"/>
    <property type="project" value="TreeGrafter"/>
</dbReference>
<evidence type="ECO:0000313" key="6">
    <source>
        <dbReference type="Proteomes" id="UP000250235"/>
    </source>
</evidence>
<dbReference type="Proteomes" id="UP000250235">
    <property type="component" value="Unassembled WGS sequence"/>
</dbReference>
<dbReference type="PANTHER" id="PTHR21426:SF13">
    <property type="entry name" value="OS08G0566700 PROTEIN"/>
    <property type="match status" value="1"/>
</dbReference>
<feature type="compositionally biased region" description="Polar residues" evidence="4">
    <location>
        <begin position="27"/>
        <end position="38"/>
    </location>
</feature>
<protein>
    <recommendedName>
        <fullName evidence="7">Exocyst component Exo84 C-terminal domain-containing protein</fullName>
    </recommendedName>
</protein>
<dbReference type="AlphaFoldDB" id="A0A2Z7A2M7"/>
<dbReference type="GO" id="GO:0006887">
    <property type="term" value="P:exocytosis"/>
    <property type="evidence" value="ECO:0007669"/>
    <property type="project" value="UniProtKB-KW"/>
</dbReference>
<name>A0A2Z7A2M7_9LAMI</name>
<evidence type="ECO:0000256" key="1">
    <source>
        <dbReference type="ARBA" id="ARBA00007210"/>
    </source>
</evidence>
<dbReference type="InterPro" id="IPR016159">
    <property type="entry name" value="Cullin_repeat-like_dom_sf"/>
</dbReference>
<comment type="similarity">
    <text evidence="1">Belongs to the EXO84 family.</text>
</comment>
<organism evidence="5 6">
    <name type="scientific">Dorcoceras hygrometricum</name>
    <dbReference type="NCBI Taxonomy" id="472368"/>
    <lineage>
        <taxon>Eukaryota</taxon>
        <taxon>Viridiplantae</taxon>
        <taxon>Streptophyta</taxon>
        <taxon>Embryophyta</taxon>
        <taxon>Tracheophyta</taxon>
        <taxon>Spermatophyta</taxon>
        <taxon>Magnoliopsida</taxon>
        <taxon>eudicotyledons</taxon>
        <taxon>Gunneridae</taxon>
        <taxon>Pentapetalae</taxon>
        <taxon>asterids</taxon>
        <taxon>lamiids</taxon>
        <taxon>Lamiales</taxon>
        <taxon>Gesneriaceae</taxon>
        <taxon>Didymocarpoideae</taxon>
        <taxon>Trichosporeae</taxon>
        <taxon>Loxocarpinae</taxon>
        <taxon>Dorcoceras</taxon>
    </lineage>
</organism>
<reference evidence="5 6" key="1">
    <citation type="journal article" date="2015" name="Proc. Natl. Acad. Sci. U.S.A.">
        <title>The resurrection genome of Boea hygrometrica: A blueprint for survival of dehydration.</title>
        <authorList>
            <person name="Xiao L."/>
            <person name="Yang G."/>
            <person name="Zhang L."/>
            <person name="Yang X."/>
            <person name="Zhao S."/>
            <person name="Ji Z."/>
            <person name="Zhou Q."/>
            <person name="Hu M."/>
            <person name="Wang Y."/>
            <person name="Chen M."/>
            <person name="Xu Y."/>
            <person name="Jin H."/>
            <person name="Xiao X."/>
            <person name="Hu G."/>
            <person name="Bao F."/>
            <person name="Hu Y."/>
            <person name="Wan P."/>
            <person name="Li L."/>
            <person name="Deng X."/>
            <person name="Kuang T."/>
            <person name="Xiang C."/>
            <person name="Zhu J.K."/>
            <person name="Oliver M.J."/>
            <person name="He Y."/>
        </authorList>
    </citation>
    <scope>NUCLEOTIDE SEQUENCE [LARGE SCALE GENOMIC DNA]</scope>
    <source>
        <strain evidence="6">cv. XS01</strain>
    </source>
</reference>
<proteinExistence type="inferred from homology"/>
<evidence type="ECO:0000313" key="5">
    <source>
        <dbReference type="EMBL" id="KZV15794.1"/>
    </source>
</evidence>
<keyword evidence="6" id="KW-1185">Reference proteome</keyword>
<keyword evidence="2" id="KW-0813">Transport</keyword>
<sequence>MDSSSYSRTRFRFRDHDQDMTEHGSSEGHTTADSSYVSSHEDEEMALQSMTAKGIQHLCSELLELKQESDEDFQKNIFSNYAVFLAILKEVEVLRRELTGLERQASSQGKLVKHLVHGTSLQVLSVETIESMLEEPLNLELSLPSILETHTEKVSEMLDILLSERRLHDALVLLKMEGETFQNLCSGEDFSSNEITFYHSVISEKRAILSDHFSSIAKHPRVSAPELQQALLGLSQLGETHLAIKLLFQYYHSQIASGIYDKQSSELPDVSYIQEIARFVCSKISQCARCFVELNGENHAQDSALTQWADEEMKFFTSCFEKFISFIPQISSRFLLVVDTVQIAMSYCSLLESQRLFLQPSLIDHVRPCIEEVLRTHINHLSKDVSIFTSTDTWVLDRYLVSGILTERNHGIIDQLPEYAYLCSSGRKFMTVFQSLVDDVFPMISLQMESSILRGSLDLFVAYIVILESALTGDTDTLQNEGLSINLPESPTQEIYILANLSTLMQFLSGVIRNIFDGIHGSEFEIHNFLSFVQGVHDRLRARFLQQFTENISSVGDDHRRINWDESTIYDLVPSVPYLFHDVCICACHDINQELYLELKKLEKLADEDCMEKNWLMDLLRELIDVVFDCISSKSKIWTVDKQDLANSIHELIQLILDSQFLVEVARQGGYLSDNVIQVSMDFTSHLEASFITAGLEPIRGWNDDEWPGTAATKALQKLQKFEKKTVEIENNCGIIREESYEYEVGTDPLESAIDPLILDASEPEDEDDEGKADAEVSITDNILFDIGSSKR</sequence>
<gene>
    <name evidence="5" type="ORF">F511_02010</name>
</gene>
<dbReference type="OrthoDB" id="642193at2759"/>
<keyword evidence="3" id="KW-0268">Exocytosis</keyword>
<evidence type="ECO:0000256" key="2">
    <source>
        <dbReference type="ARBA" id="ARBA00022448"/>
    </source>
</evidence>
<dbReference type="GO" id="GO:0000145">
    <property type="term" value="C:exocyst"/>
    <property type="evidence" value="ECO:0007669"/>
    <property type="project" value="InterPro"/>
</dbReference>
<evidence type="ECO:0008006" key="7">
    <source>
        <dbReference type="Google" id="ProtNLM"/>
    </source>
</evidence>
<dbReference type="PANTHER" id="PTHR21426">
    <property type="entry name" value="EXOCYST COMPLEX COMPONENT 8"/>
    <property type="match status" value="1"/>
</dbReference>
<evidence type="ECO:0000256" key="3">
    <source>
        <dbReference type="ARBA" id="ARBA00022483"/>
    </source>
</evidence>
<feature type="region of interest" description="Disordered" evidence="4">
    <location>
        <begin position="1"/>
        <end position="43"/>
    </location>
</feature>
<feature type="compositionally biased region" description="Basic and acidic residues" evidence="4">
    <location>
        <begin position="12"/>
        <end position="26"/>
    </location>
</feature>
<dbReference type="GO" id="GO:0008104">
    <property type="term" value="P:intracellular protein localization"/>
    <property type="evidence" value="ECO:0007669"/>
    <property type="project" value="TreeGrafter"/>
</dbReference>